<dbReference type="PANTHER" id="PTHR13763:SF9">
    <property type="entry name" value="BRCA1-ASSOCIATED RING DOMAIN PROTEIN 1"/>
    <property type="match status" value="1"/>
</dbReference>
<dbReference type="Gene3D" id="3.40.50.10190">
    <property type="entry name" value="BRCT domain"/>
    <property type="match status" value="2"/>
</dbReference>
<dbReference type="CDD" id="cd17734">
    <property type="entry name" value="BRCT_Bard1_rpt1"/>
    <property type="match status" value="1"/>
</dbReference>
<keyword evidence="3" id="KW-0677">Repeat</keyword>
<dbReference type="InterPro" id="IPR013083">
    <property type="entry name" value="Znf_RING/FYVE/PHD"/>
</dbReference>
<evidence type="ECO:0000256" key="8">
    <source>
        <dbReference type="ARBA" id="ARBA00023242"/>
    </source>
</evidence>
<dbReference type="EMBL" id="JAUHHV010000010">
    <property type="protein sequence ID" value="KAK1410140.1"/>
    <property type="molecule type" value="Genomic_DNA"/>
</dbReference>
<feature type="domain" description="BRCT" evidence="10">
    <location>
        <begin position="232"/>
        <end position="321"/>
    </location>
</feature>
<name>A0AAD8JZ07_TARER</name>
<proteinExistence type="predicted"/>
<evidence type="ECO:0000259" key="10">
    <source>
        <dbReference type="PROSITE" id="PS50172"/>
    </source>
</evidence>
<dbReference type="Proteomes" id="UP001229421">
    <property type="component" value="Unassembled WGS sequence"/>
</dbReference>
<dbReference type="Pfam" id="PF00533">
    <property type="entry name" value="BRCT"/>
    <property type="match status" value="1"/>
</dbReference>
<accession>A0AAD8JZ07</accession>
<keyword evidence="4" id="KW-0227">DNA damage</keyword>
<feature type="domain" description="BRCT" evidence="10">
    <location>
        <begin position="342"/>
        <end position="451"/>
    </location>
</feature>
<evidence type="ECO:0000256" key="7">
    <source>
        <dbReference type="ARBA" id="ARBA00023204"/>
    </source>
</evidence>
<dbReference type="FunFam" id="3.40.50.10190:FF:000006">
    <property type="entry name" value="Breast cancer type 1 susceptibility protein homolog"/>
    <property type="match status" value="1"/>
</dbReference>
<dbReference type="AlphaFoldDB" id="A0AAD8JZ07"/>
<evidence type="ECO:0000256" key="4">
    <source>
        <dbReference type="ARBA" id="ARBA00022763"/>
    </source>
</evidence>
<evidence type="ECO:0000259" key="11">
    <source>
        <dbReference type="PROSITE" id="PS51805"/>
    </source>
</evidence>
<evidence type="ECO:0000313" key="13">
    <source>
        <dbReference type="Proteomes" id="UP001229421"/>
    </source>
</evidence>
<dbReference type="SUPFAM" id="SSF52113">
    <property type="entry name" value="BRCT domain"/>
    <property type="match status" value="2"/>
</dbReference>
<keyword evidence="7" id="KW-0234">DNA repair</keyword>
<feature type="domain" description="PHD-type" evidence="11">
    <location>
        <begin position="76"/>
        <end position="197"/>
    </location>
</feature>
<evidence type="ECO:0000256" key="1">
    <source>
        <dbReference type="ARBA" id="ARBA00004123"/>
    </source>
</evidence>
<keyword evidence="2" id="KW-0479">Metal-binding</keyword>
<dbReference type="InterPro" id="IPR001357">
    <property type="entry name" value="BRCT_dom"/>
</dbReference>
<evidence type="ECO:0000256" key="2">
    <source>
        <dbReference type="ARBA" id="ARBA00022723"/>
    </source>
</evidence>
<dbReference type="GO" id="GO:0005634">
    <property type="term" value="C:nucleus"/>
    <property type="evidence" value="ECO:0007669"/>
    <property type="project" value="UniProtKB-SubCell"/>
</dbReference>
<dbReference type="InterPro" id="IPR031099">
    <property type="entry name" value="BRCA1-associated"/>
</dbReference>
<keyword evidence="13" id="KW-1185">Reference proteome</keyword>
<feature type="compositionally biased region" description="Basic and acidic residues" evidence="9">
    <location>
        <begin position="36"/>
        <end position="48"/>
    </location>
</feature>
<dbReference type="PROSITE" id="PS51805">
    <property type="entry name" value="EPHD"/>
    <property type="match status" value="1"/>
</dbReference>
<keyword evidence="5" id="KW-0863">Zinc-finger</keyword>
<dbReference type="InterPro" id="IPR034732">
    <property type="entry name" value="EPHD"/>
</dbReference>
<dbReference type="InterPro" id="IPR036420">
    <property type="entry name" value="BRCT_dom_sf"/>
</dbReference>
<dbReference type="Gene3D" id="3.30.40.10">
    <property type="entry name" value="Zinc/RING finger domain, C3HC4 (zinc finger)"/>
    <property type="match status" value="1"/>
</dbReference>
<protein>
    <submittedName>
        <fullName evidence="12">Uncharacterized protein</fullName>
    </submittedName>
</protein>
<dbReference type="CDD" id="cd15571">
    <property type="entry name" value="ePHD"/>
    <property type="match status" value="1"/>
</dbReference>
<dbReference type="PROSITE" id="PS50172">
    <property type="entry name" value="BRCT"/>
    <property type="match status" value="2"/>
</dbReference>
<keyword evidence="8" id="KW-0539">Nucleus</keyword>
<feature type="region of interest" description="Disordered" evidence="9">
    <location>
        <begin position="31"/>
        <end position="52"/>
    </location>
</feature>
<evidence type="ECO:0000256" key="6">
    <source>
        <dbReference type="ARBA" id="ARBA00022833"/>
    </source>
</evidence>
<dbReference type="GO" id="GO:0008270">
    <property type="term" value="F:zinc ion binding"/>
    <property type="evidence" value="ECO:0007669"/>
    <property type="project" value="UniProtKB-KW"/>
</dbReference>
<evidence type="ECO:0000313" key="12">
    <source>
        <dbReference type="EMBL" id="KAK1410140.1"/>
    </source>
</evidence>
<dbReference type="Pfam" id="PF13771">
    <property type="entry name" value="zf-HC5HC2H"/>
    <property type="match status" value="1"/>
</dbReference>
<reference evidence="12" key="1">
    <citation type="journal article" date="2023" name="bioRxiv">
        <title>Improved chromosome-level genome assembly for marigold (Tagetes erecta).</title>
        <authorList>
            <person name="Jiang F."/>
            <person name="Yuan L."/>
            <person name="Wang S."/>
            <person name="Wang H."/>
            <person name="Xu D."/>
            <person name="Wang A."/>
            <person name="Fan W."/>
        </authorList>
    </citation>
    <scope>NUCLEOTIDE SEQUENCE</scope>
    <source>
        <strain evidence="12">WSJ</strain>
        <tissue evidence="12">Leaf</tissue>
    </source>
</reference>
<comment type="subcellular location">
    <subcellularLocation>
        <location evidence="1">Nucleus</location>
    </subcellularLocation>
</comment>
<dbReference type="GO" id="GO:0004842">
    <property type="term" value="F:ubiquitin-protein transferase activity"/>
    <property type="evidence" value="ECO:0007669"/>
    <property type="project" value="TreeGrafter"/>
</dbReference>
<comment type="caution">
    <text evidence="12">The sequence shown here is derived from an EMBL/GenBank/DDBJ whole genome shotgun (WGS) entry which is preliminary data.</text>
</comment>
<dbReference type="GO" id="GO:0045944">
    <property type="term" value="P:positive regulation of transcription by RNA polymerase II"/>
    <property type="evidence" value="ECO:0007669"/>
    <property type="project" value="TreeGrafter"/>
</dbReference>
<evidence type="ECO:0000256" key="9">
    <source>
        <dbReference type="SAM" id="MobiDB-lite"/>
    </source>
</evidence>
<dbReference type="GO" id="GO:0000724">
    <property type="term" value="P:double-strand break repair via homologous recombination"/>
    <property type="evidence" value="ECO:0007669"/>
    <property type="project" value="TreeGrafter"/>
</dbReference>
<dbReference type="SMART" id="SM00292">
    <property type="entry name" value="BRCT"/>
    <property type="match status" value="2"/>
</dbReference>
<evidence type="ECO:0000256" key="5">
    <source>
        <dbReference type="ARBA" id="ARBA00022771"/>
    </source>
</evidence>
<keyword evidence="6" id="KW-0862">Zinc</keyword>
<organism evidence="12 13">
    <name type="scientific">Tagetes erecta</name>
    <name type="common">African marigold</name>
    <dbReference type="NCBI Taxonomy" id="13708"/>
    <lineage>
        <taxon>Eukaryota</taxon>
        <taxon>Viridiplantae</taxon>
        <taxon>Streptophyta</taxon>
        <taxon>Embryophyta</taxon>
        <taxon>Tracheophyta</taxon>
        <taxon>Spermatophyta</taxon>
        <taxon>Magnoliopsida</taxon>
        <taxon>eudicotyledons</taxon>
        <taxon>Gunneridae</taxon>
        <taxon>Pentapetalae</taxon>
        <taxon>asterids</taxon>
        <taxon>campanulids</taxon>
        <taxon>Asterales</taxon>
        <taxon>Asteraceae</taxon>
        <taxon>Asteroideae</taxon>
        <taxon>Heliantheae alliance</taxon>
        <taxon>Tageteae</taxon>
        <taxon>Tagetes</taxon>
    </lineage>
</organism>
<evidence type="ECO:0000256" key="3">
    <source>
        <dbReference type="ARBA" id="ARBA00022737"/>
    </source>
</evidence>
<gene>
    <name evidence="12" type="ORF">QVD17_36674</name>
</gene>
<dbReference type="PANTHER" id="PTHR13763">
    <property type="entry name" value="BREAST CANCER TYPE 1 SUSCEPTIBILITY PROTEIN BRCA1"/>
    <property type="match status" value="1"/>
</dbReference>
<sequence>MDIDGNCNNNNHRDRKLEKCSPKRKCVSGAKGQTIEGKRQKQTIDGRNDANLGLNGHSQVNDLGLSDGLSSVVLDQSPCAFCHSSMQTEGSGPFMAFYQGKEVDNFSNVDNFASVIHVHLKCINWAPRIYFKNGIIKNLESEILRANKLKCSSCGKKGAGLGCYMKTCQRTYHVPCAYDIPGCRWDEGYLLLCPSHASYKFPGEKKAKSVKQDTETRVSIDLIPSTTLTNIGKNLVFCGSDLSTHEKFTLAEFASSSGAVVSKYWRNDVTHVIAATDSDGACTRTLKVLMAILNGKWVLKMEWVKACMEAGQLVNEEPYEVVLDNHGSSGGPKAGRLRVQNNAPKLFSNLNFYFFGDFAQAFKADLMSLVTTAGGTITETKDQLMFSSRNDAYTKANVNQLTLVVYNADFSDTFGVEDEDSVKFQRLAAAEDVAKEFGCRVVGHIWILESIACGLLCLMSL</sequence>